<evidence type="ECO:0000313" key="3">
    <source>
        <dbReference type="EMBL" id="KAF5340907.1"/>
    </source>
</evidence>
<comment type="caution">
    <text evidence="3">The sequence shown here is derived from an EMBL/GenBank/DDBJ whole genome shotgun (WGS) entry which is preliminary data.</text>
</comment>
<proteinExistence type="predicted"/>
<dbReference type="Gene3D" id="3.80.10.10">
    <property type="entry name" value="Ribonuclease Inhibitor"/>
    <property type="match status" value="1"/>
</dbReference>
<dbReference type="Proteomes" id="UP000559256">
    <property type="component" value="Unassembled WGS sequence"/>
</dbReference>
<dbReference type="Pfam" id="PF12937">
    <property type="entry name" value="F-box-like"/>
    <property type="match status" value="1"/>
</dbReference>
<keyword evidence="1" id="KW-0175">Coiled coil</keyword>
<organism evidence="3 4">
    <name type="scientific">Tetrapyrgos nigripes</name>
    <dbReference type="NCBI Taxonomy" id="182062"/>
    <lineage>
        <taxon>Eukaryota</taxon>
        <taxon>Fungi</taxon>
        <taxon>Dikarya</taxon>
        <taxon>Basidiomycota</taxon>
        <taxon>Agaricomycotina</taxon>
        <taxon>Agaricomycetes</taxon>
        <taxon>Agaricomycetidae</taxon>
        <taxon>Agaricales</taxon>
        <taxon>Marasmiineae</taxon>
        <taxon>Marasmiaceae</taxon>
        <taxon>Tetrapyrgos</taxon>
    </lineage>
</organism>
<protein>
    <recommendedName>
        <fullName evidence="2">F-box domain-containing protein</fullName>
    </recommendedName>
</protein>
<name>A0A8H5CFK7_9AGAR</name>
<sequence>MFLKTILCDRCHAELVVEQEPLPSDDLFHSAYVPSDPETSRIQSLLQCVESDLNCYDAEIGRLSQTLETLKRRRNELQEYRDCYRTVFAPVRRLPVELLAYIFSFYCNPGLLVNDDGVEAPALVLSQTCSFWRAVAVATPELWSSLSLNLGHVKHRPRIEQLVDCYLERSDYAPLTLDVSAFHVKGDADFYGQDVHGQLIHDLPLNAWSVIQSLLDKSHRWLTASFNLPAHVFCRAEEYLADTWLSFGGSQSILHSLTLDWKKDFSPGFNYLYPLLQHAPELRDLQIRKFDKSYPLPCQWVRRLQIFSPVSQSSDLFSLLHHCPSLREISFSTERTKDNIDFPVSPPIILPELHSLTYAFMTGHHYYFDGSKLLSSITLPCLTTLLLTSGDDWALGEGVFEELRDMIQRSVCHIQVLGLPCSLFASDQELIETLSLTPAVSDFRLQIGSQYREHRVVSRNLFQRLSFHQTSIGPCILPQLKRFHLTMNASPTRRLPNFEDISTMIHSRLSPPGFSDGKLEKLAWFKLSGQLYCTEGREWIQSLHAAVGKLVCGLGRHGVRLDLDGVHATLLLTTDGGRMAGRRGSVDGGTTPNQLDVSA</sequence>
<evidence type="ECO:0000256" key="1">
    <source>
        <dbReference type="SAM" id="Coils"/>
    </source>
</evidence>
<keyword evidence="4" id="KW-1185">Reference proteome</keyword>
<evidence type="ECO:0000259" key="2">
    <source>
        <dbReference type="Pfam" id="PF12937"/>
    </source>
</evidence>
<dbReference type="Gene3D" id="1.20.1280.50">
    <property type="match status" value="1"/>
</dbReference>
<dbReference type="InterPro" id="IPR032675">
    <property type="entry name" value="LRR_dom_sf"/>
</dbReference>
<accession>A0A8H5CFK7</accession>
<gene>
    <name evidence="3" type="ORF">D9758_012149</name>
</gene>
<reference evidence="3 4" key="1">
    <citation type="journal article" date="2020" name="ISME J.">
        <title>Uncovering the hidden diversity of litter-decomposition mechanisms in mushroom-forming fungi.</title>
        <authorList>
            <person name="Floudas D."/>
            <person name="Bentzer J."/>
            <person name="Ahren D."/>
            <person name="Johansson T."/>
            <person name="Persson P."/>
            <person name="Tunlid A."/>
        </authorList>
    </citation>
    <scope>NUCLEOTIDE SEQUENCE [LARGE SCALE GENOMIC DNA]</scope>
    <source>
        <strain evidence="3 4">CBS 291.85</strain>
    </source>
</reference>
<dbReference type="EMBL" id="JAACJM010000170">
    <property type="protein sequence ID" value="KAF5340907.1"/>
    <property type="molecule type" value="Genomic_DNA"/>
</dbReference>
<dbReference type="AlphaFoldDB" id="A0A8H5CFK7"/>
<feature type="coiled-coil region" evidence="1">
    <location>
        <begin position="53"/>
        <end position="80"/>
    </location>
</feature>
<feature type="domain" description="F-box" evidence="2">
    <location>
        <begin position="92"/>
        <end position="148"/>
    </location>
</feature>
<dbReference type="OrthoDB" id="3221235at2759"/>
<evidence type="ECO:0000313" key="4">
    <source>
        <dbReference type="Proteomes" id="UP000559256"/>
    </source>
</evidence>
<dbReference type="InterPro" id="IPR001810">
    <property type="entry name" value="F-box_dom"/>
</dbReference>